<dbReference type="AlphaFoldDB" id="A0A0R1HAC6"/>
<dbReference type="NCBIfam" id="TIGR00007">
    <property type="entry name" value="1-(5-phosphoribosyl)-5-[(5-phosphoribosylamino)methylideneamino]imidazole-4-carboxamide isomerase"/>
    <property type="match status" value="1"/>
</dbReference>
<evidence type="ECO:0000256" key="2">
    <source>
        <dbReference type="ARBA" id="ARBA00004496"/>
    </source>
</evidence>
<organism evidence="15 16">
    <name type="scientific">Loigolactobacillus bifermentans DSM 20003</name>
    <dbReference type="NCBI Taxonomy" id="1423726"/>
    <lineage>
        <taxon>Bacteria</taxon>
        <taxon>Bacillati</taxon>
        <taxon>Bacillota</taxon>
        <taxon>Bacilli</taxon>
        <taxon>Lactobacillales</taxon>
        <taxon>Lactobacillaceae</taxon>
        <taxon>Loigolactobacillus</taxon>
    </lineage>
</organism>
<dbReference type="CDD" id="cd04732">
    <property type="entry name" value="HisA"/>
    <property type="match status" value="1"/>
</dbReference>
<dbReference type="GO" id="GO:0003949">
    <property type="term" value="F:1-(5-phosphoribosyl)-5-[(5-phosphoribosylamino)methylideneamino]imidazole-4-carboxamide isomerase activity"/>
    <property type="evidence" value="ECO:0007669"/>
    <property type="project" value="UniProtKB-UniRule"/>
</dbReference>
<keyword evidence="9 12" id="KW-0368">Histidine biosynthesis</keyword>
<dbReference type="GO" id="GO:0000162">
    <property type="term" value="P:L-tryptophan biosynthetic process"/>
    <property type="evidence" value="ECO:0007669"/>
    <property type="project" value="TreeGrafter"/>
</dbReference>
<dbReference type="STRING" id="1423726.FC07_GL000051"/>
<protein>
    <recommendedName>
        <fullName evidence="6 12">1-(5-phosphoribosyl)-5-[(5-phosphoribosylamino)methylideneamino] imidazole-4-carboxamide isomerase</fullName>
        <ecNumber evidence="5 12">5.3.1.16</ecNumber>
    </recommendedName>
    <alternativeName>
        <fullName evidence="11 12">Phosphoribosylformimino-5-aminoimidazole carboxamide ribotide isomerase</fullName>
    </alternativeName>
</protein>
<dbReference type="InterPro" id="IPR013785">
    <property type="entry name" value="Aldolase_TIM"/>
</dbReference>
<comment type="pathway">
    <text evidence="3 12 14">Amino-acid biosynthesis; L-histidine biosynthesis; L-histidine from 5-phospho-alpha-D-ribose 1-diphosphate: step 4/9.</text>
</comment>
<dbReference type="SUPFAM" id="SSF51366">
    <property type="entry name" value="Ribulose-phoshate binding barrel"/>
    <property type="match status" value="1"/>
</dbReference>
<evidence type="ECO:0000256" key="5">
    <source>
        <dbReference type="ARBA" id="ARBA00012550"/>
    </source>
</evidence>
<dbReference type="Proteomes" id="UP000051461">
    <property type="component" value="Unassembled WGS sequence"/>
</dbReference>
<dbReference type="InterPro" id="IPR023016">
    <property type="entry name" value="HisA/PriA"/>
</dbReference>
<evidence type="ECO:0000256" key="13">
    <source>
        <dbReference type="RuleBase" id="RU003657"/>
    </source>
</evidence>
<evidence type="ECO:0000256" key="12">
    <source>
        <dbReference type="HAMAP-Rule" id="MF_01014"/>
    </source>
</evidence>
<dbReference type="OrthoDB" id="9807749at2"/>
<dbReference type="FunFam" id="3.20.20.70:FF:000009">
    <property type="entry name" value="1-(5-phosphoribosyl)-5-[(5-phosphoribosylamino)methylideneamino] imidazole-4-carboxamide isomerase"/>
    <property type="match status" value="1"/>
</dbReference>
<evidence type="ECO:0000256" key="10">
    <source>
        <dbReference type="ARBA" id="ARBA00023235"/>
    </source>
</evidence>
<name>A0A0R1HAC6_9LACO</name>
<dbReference type="InterPro" id="IPR011060">
    <property type="entry name" value="RibuloseP-bd_barrel"/>
</dbReference>
<evidence type="ECO:0000313" key="15">
    <source>
        <dbReference type="EMBL" id="KRK40642.1"/>
    </source>
</evidence>
<dbReference type="Pfam" id="PF00977">
    <property type="entry name" value="His_biosynth"/>
    <property type="match status" value="1"/>
</dbReference>
<dbReference type="InterPro" id="IPR006063">
    <property type="entry name" value="HisA_bact_arch"/>
</dbReference>
<comment type="catalytic activity">
    <reaction evidence="1 12 14">
        <text>1-(5-phospho-beta-D-ribosyl)-5-[(5-phospho-beta-D-ribosylamino)methylideneamino]imidazole-4-carboxamide = 5-[(5-phospho-1-deoxy-D-ribulos-1-ylimino)methylamino]-1-(5-phospho-beta-D-ribosyl)imidazole-4-carboxamide</text>
        <dbReference type="Rhea" id="RHEA:15469"/>
        <dbReference type="ChEBI" id="CHEBI:58435"/>
        <dbReference type="ChEBI" id="CHEBI:58525"/>
        <dbReference type="EC" id="5.3.1.16"/>
    </reaction>
</comment>
<evidence type="ECO:0000256" key="1">
    <source>
        <dbReference type="ARBA" id="ARBA00000901"/>
    </source>
</evidence>
<evidence type="ECO:0000256" key="11">
    <source>
        <dbReference type="ARBA" id="ARBA00030547"/>
    </source>
</evidence>
<sequence>MNIFPAIDLLNGQSVRLYQGDYQQVSTVNPDPVAQAKAVAAAGLRRLHVVDLDGAKAGKPQNKAVVAKLRQSTDLFLEIGGGIRTLTEIEAYLELGVDRVILGSVALKDPQLVATAVEKFGSAKIVVGIDGQNGQVATEGWLDQSQVNMSDLMAAMLKVGVTQFIVTDIARDGTLTGPNVALLQDLQETFPAATVVASGGMHDAGDLAALQQAGLTDVIVGKALQKGTLTLAELAAVDEPLKGGH</sequence>
<comment type="subcellular location">
    <subcellularLocation>
        <location evidence="2 12 14">Cytoplasm</location>
    </subcellularLocation>
</comment>
<accession>A0A0R1HAC6</accession>
<dbReference type="GO" id="GO:0005737">
    <property type="term" value="C:cytoplasm"/>
    <property type="evidence" value="ECO:0007669"/>
    <property type="project" value="UniProtKB-SubCell"/>
</dbReference>
<proteinExistence type="inferred from homology"/>
<gene>
    <name evidence="12" type="primary">hisA</name>
    <name evidence="15" type="ORF">FC07_GL000051</name>
</gene>
<dbReference type="InterPro" id="IPR006062">
    <property type="entry name" value="His_biosynth"/>
</dbReference>
<keyword evidence="16" id="KW-1185">Reference proteome</keyword>
<dbReference type="Gene3D" id="3.20.20.70">
    <property type="entry name" value="Aldolase class I"/>
    <property type="match status" value="1"/>
</dbReference>
<evidence type="ECO:0000256" key="9">
    <source>
        <dbReference type="ARBA" id="ARBA00023102"/>
    </source>
</evidence>
<dbReference type="PATRIC" id="fig|1423726.3.peg.54"/>
<keyword evidence="7 12" id="KW-0963">Cytoplasm</keyword>
<evidence type="ECO:0000256" key="14">
    <source>
        <dbReference type="RuleBase" id="RU003658"/>
    </source>
</evidence>
<dbReference type="RefSeq" id="WP_057903450.1">
    <property type="nucleotide sequence ID" value="NZ_AZDA01000007.1"/>
</dbReference>
<reference evidence="15 16" key="1">
    <citation type="journal article" date="2015" name="Genome Announc.">
        <title>Expanding the biotechnology potential of lactobacilli through comparative genomics of 213 strains and associated genera.</title>
        <authorList>
            <person name="Sun Z."/>
            <person name="Harris H.M."/>
            <person name="McCann A."/>
            <person name="Guo C."/>
            <person name="Argimon S."/>
            <person name="Zhang W."/>
            <person name="Yang X."/>
            <person name="Jeffery I.B."/>
            <person name="Cooney J.C."/>
            <person name="Kagawa T.F."/>
            <person name="Liu W."/>
            <person name="Song Y."/>
            <person name="Salvetti E."/>
            <person name="Wrobel A."/>
            <person name="Rasinkangas P."/>
            <person name="Parkhill J."/>
            <person name="Rea M.C."/>
            <person name="O'Sullivan O."/>
            <person name="Ritari J."/>
            <person name="Douillard F.P."/>
            <person name="Paul Ross R."/>
            <person name="Yang R."/>
            <person name="Briner A.E."/>
            <person name="Felis G.E."/>
            <person name="de Vos W.M."/>
            <person name="Barrangou R."/>
            <person name="Klaenhammer T.R."/>
            <person name="Caufield P.W."/>
            <person name="Cui Y."/>
            <person name="Zhang H."/>
            <person name="O'Toole P.W."/>
        </authorList>
    </citation>
    <scope>NUCLEOTIDE SEQUENCE [LARGE SCALE GENOMIC DNA]</scope>
    <source>
        <strain evidence="15 16">DSM 20003</strain>
    </source>
</reference>
<comment type="similarity">
    <text evidence="4 12 13">Belongs to the HisA/HisF family.</text>
</comment>
<evidence type="ECO:0000313" key="16">
    <source>
        <dbReference type="Proteomes" id="UP000051461"/>
    </source>
</evidence>
<dbReference type="InterPro" id="IPR044524">
    <property type="entry name" value="Isoase_HisA-like"/>
</dbReference>
<dbReference type="HAMAP" id="MF_01014">
    <property type="entry name" value="HisA"/>
    <property type="match status" value="1"/>
</dbReference>
<evidence type="ECO:0000256" key="8">
    <source>
        <dbReference type="ARBA" id="ARBA00022605"/>
    </source>
</evidence>
<keyword evidence="10 12" id="KW-0413">Isomerase</keyword>
<dbReference type="EMBL" id="AZDA01000007">
    <property type="protein sequence ID" value="KRK40642.1"/>
    <property type="molecule type" value="Genomic_DNA"/>
</dbReference>
<evidence type="ECO:0000256" key="6">
    <source>
        <dbReference type="ARBA" id="ARBA00018464"/>
    </source>
</evidence>
<keyword evidence="8 12" id="KW-0028">Amino-acid biosynthesis</keyword>
<evidence type="ECO:0000256" key="3">
    <source>
        <dbReference type="ARBA" id="ARBA00005133"/>
    </source>
</evidence>
<evidence type="ECO:0000256" key="7">
    <source>
        <dbReference type="ARBA" id="ARBA00022490"/>
    </source>
</evidence>
<feature type="active site" description="Proton donor" evidence="12">
    <location>
        <position position="130"/>
    </location>
</feature>
<dbReference type="EC" id="5.3.1.16" evidence="5 12"/>
<dbReference type="PANTHER" id="PTHR43090">
    <property type="entry name" value="1-(5-PHOSPHORIBOSYL)-5-[(5-PHOSPHORIBOSYLAMINO)METHYLIDENEAMINO] IMIDAZOLE-4-CARBOXAMIDE ISOMERASE"/>
    <property type="match status" value="1"/>
</dbReference>
<dbReference type="GO" id="GO:0000105">
    <property type="term" value="P:L-histidine biosynthetic process"/>
    <property type="evidence" value="ECO:0007669"/>
    <property type="project" value="UniProtKB-UniRule"/>
</dbReference>
<feature type="active site" description="Proton acceptor" evidence="12">
    <location>
        <position position="8"/>
    </location>
</feature>
<comment type="caution">
    <text evidence="15">The sequence shown here is derived from an EMBL/GenBank/DDBJ whole genome shotgun (WGS) entry which is preliminary data.</text>
</comment>
<evidence type="ECO:0000256" key="4">
    <source>
        <dbReference type="ARBA" id="ARBA00009667"/>
    </source>
</evidence>
<dbReference type="UniPathway" id="UPA00031">
    <property type="reaction ID" value="UER00009"/>
</dbReference>
<dbReference type="PANTHER" id="PTHR43090:SF2">
    <property type="entry name" value="1-(5-PHOSPHORIBOSYL)-5-[(5-PHOSPHORIBOSYLAMINO)METHYLIDENEAMINO] IMIDAZOLE-4-CARBOXAMIDE ISOMERASE"/>
    <property type="match status" value="1"/>
</dbReference>